<proteinExistence type="inferred from homology"/>
<protein>
    <submittedName>
        <fullName evidence="8">Complexin-3</fullName>
    </submittedName>
</protein>
<keyword evidence="9" id="KW-1185">Reference proteome</keyword>
<organism evidence="8 9">
    <name type="scientific">Liparis tanakae</name>
    <name type="common">Tanaka's snailfish</name>
    <dbReference type="NCBI Taxonomy" id="230148"/>
    <lineage>
        <taxon>Eukaryota</taxon>
        <taxon>Metazoa</taxon>
        <taxon>Chordata</taxon>
        <taxon>Craniata</taxon>
        <taxon>Vertebrata</taxon>
        <taxon>Euteleostomi</taxon>
        <taxon>Actinopterygii</taxon>
        <taxon>Neopterygii</taxon>
        <taxon>Teleostei</taxon>
        <taxon>Neoteleostei</taxon>
        <taxon>Acanthomorphata</taxon>
        <taxon>Eupercaria</taxon>
        <taxon>Perciformes</taxon>
        <taxon>Cottioidei</taxon>
        <taxon>Cottales</taxon>
        <taxon>Liparidae</taxon>
        <taxon>Liparis</taxon>
    </lineage>
</organism>
<dbReference type="GO" id="GO:0006887">
    <property type="term" value="P:exocytosis"/>
    <property type="evidence" value="ECO:0007669"/>
    <property type="project" value="UniProtKB-KW"/>
</dbReference>
<keyword evidence="2" id="KW-0813">Transport</keyword>
<reference evidence="8 9" key="1">
    <citation type="submission" date="2019-03" db="EMBL/GenBank/DDBJ databases">
        <title>First draft genome of Liparis tanakae, snailfish: a comprehensive survey of snailfish specific genes.</title>
        <authorList>
            <person name="Kim W."/>
            <person name="Song I."/>
            <person name="Jeong J.-H."/>
            <person name="Kim D."/>
            <person name="Kim S."/>
            <person name="Ryu S."/>
            <person name="Song J.Y."/>
            <person name="Lee S.K."/>
        </authorList>
    </citation>
    <scope>NUCLEOTIDE SEQUENCE [LARGE SCALE GENOMIC DNA]</scope>
    <source>
        <tissue evidence="8">Muscle</tissue>
    </source>
</reference>
<evidence type="ECO:0000256" key="4">
    <source>
        <dbReference type="ARBA" id="ARBA00022775"/>
    </source>
</evidence>
<dbReference type="GO" id="GO:0019905">
    <property type="term" value="F:syntaxin binding"/>
    <property type="evidence" value="ECO:0007669"/>
    <property type="project" value="InterPro"/>
</dbReference>
<dbReference type="AlphaFoldDB" id="A0A4Z2ITA1"/>
<evidence type="ECO:0000256" key="7">
    <source>
        <dbReference type="SAM" id="MobiDB-lite"/>
    </source>
</evidence>
<evidence type="ECO:0000313" key="9">
    <source>
        <dbReference type="Proteomes" id="UP000314294"/>
    </source>
</evidence>
<evidence type="ECO:0000256" key="2">
    <source>
        <dbReference type="ARBA" id="ARBA00022448"/>
    </source>
</evidence>
<keyword evidence="5" id="KW-0770">Synapse</keyword>
<dbReference type="Proteomes" id="UP000314294">
    <property type="component" value="Unassembled WGS sequence"/>
</dbReference>
<accession>A0A4Z2ITA1</accession>
<dbReference type="GO" id="GO:0045202">
    <property type="term" value="C:synapse"/>
    <property type="evidence" value="ECO:0007669"/>
    <property type="project" value="UniProtKB-SubCell"/>
</dbReference>
<evidence type="ECO:0000256" key="6">
    <source>
        <dbReference type="ARBA" id="ARBA00034103"/>
    </source>
</evidence>
<feature type="compositionally biased region" description="Low complexity" evidence="7">
    <location>
        <begin position="84"/>
        <end position="95"/>
    </location>
</feature>
<name>A0A4Z2ITA1_9TELE</name>
<dbReference type="Pfam" id="PF05835">
    <property type="entry name" value="Synaphin"/>
    <property type="match status" value="1"/>
</dbReference>
<keyword evidence="4" id="KW-0532">Neurotransmitter transport</keyword>
<evidence type="ECO:0000313" key="8">
    <source>
        <dbReference type="EMBL" id="TNN80987.1"/>
    </source>
</evidence>
<sequence>MNAQKNAERAAVRAHFRRKYHLSESPKDTHHLKSVGGKVSLPRKLSKIIHPETKSKDDGFNLLSAFQGLSFGTGELKGRRRSRTSTPASAACKVM</sequence>
<keyword evidence="3" id="KW-0268">Exocytosis</keyword>
<dbReference type="InterPro" id="IPR008849">
    <property type="entry name" value="Synaphin"/>
</dbReference>
<evidence type="ECO:0000256" key="5">
    <source>
        <dbReference type="ARBA" id="ARBA00023018"/>
    </source>
</evidence>
<feature type="region of interest" description="Disordered" evidence="7">
    <location>
        <begin position="75"/>
        <end position="95"/>
    </location>
</feature>
<evidence type="ECO:0000256" key="3">
    <source>
        <dbReference type="ARBA" id="ARBA00022483"/>
    </source>
</evidence>
<gene>
    <name evidence="8" type="primary">CPLX3_1</name>
    <name evidence="8" type="ORF">EYF80_008643</name>
</gene>
<comment type="similarity">
    <text evidence="1">Belongs to the complexin/synaphin family.</text>
</comment>
<dbReference type="EMBL" id="SRLO01000049">
    <property type="protein sequence ID" value="TNN80987.1"/>
    <property type="molecule type" value="Genomic_DNA"/>
</dbReference>
<comment type="caution">
    <text evidence="8">The sequence shown here is derived from an EMBL/GenBank/DDBJ whole genome shotgun (WGS) entry which is preliminary data.</text>
</comment>
<comment type="subcellular location">
    <subcellularLocation>
        <location evidence="6">Synapse</location>
    </subcellularLocation>
</comment>
<evidence type="ECO:0000256" key="1">
    <source>
        <dbReference type="ARBA" id="ARBA00005396"/>
    </source>
</evidence>
<dbReference type="GO" id="GO:0006836">
    <property type="term" value="P:neurotransmitter transport"/>
    <property type="evidence" value="ECO:0007669"/>
    <property type="project" value="UniProtKB-KW"/>
</dbReference>